<dbReference type="GO" id="GO:0016491">
    <property type="term" value="F:oxidoreductase activity"/>
    <property type="evidence" value="ECO:0007669"/>
    <property type="project" value="UniProtKB-KW"/>
</dbReference>
<evidence type="ECO:0000256" key="1">
    <source>
        <dbReference type="ARBA" id="ARBA00022857"/>
    </source>
</evidence>
<evidence type="ECO:0000259" key="3">
    <source>
        <dbReference type="Pfam" id="PF05368"/>
    </source>
</evidence>
<dbReference type="Gene3D" id="3.40.50.720">
    <property type="entry name" value="NAD(P)-binding Rossmann-like Domain"/>
    <property type="match status" value="1"/>
</dbReference>
<keyword evidence="1" id="KW-0521">NADP</keyword>
<evidence type="ECO:0000256" key="2">
    <source>
        <dbReference type="ARBA" id="ARBA00023002"/>
    </source>
</evidence>
<dbReference type="SUPFAM" id="SSF51735">
    <property type="entry name" value="NAD(P)-binding Rossmann-fold domains"/>
    <property type="match status" value="1"/>
</dbReference>
<organism evidence="4 5">
    <name type="scientific">Fusarium gaditjirri</name>
    <dbReference type="NCBI Taxonomy" id="282569"/>
    <lineage>
        <taxon>Eukaryota</taxon>
        <taxon>Fungi</taxon>
        <taxon>Dikarya</taxon>
        <taxon>Ascomycota</taxon>
        <taxon>Pezizomycotina</taxon>
        <taxon>Sordariomycetes</taxon>
        <taxon>Hypocreomycetidae</taxon>
        <taxon>Hypocreales</taxon>
        <taxon>Nectriaceae</taxon>
        <taxon>Fusarium</taxon>
        <taxon>Fusarium nisikadoi species complex</taxon>
    </lineage>
</organism>
<dbReference type="PANTHER" id="PTHR47706:SF1">
    <property type="entry name" value="CIPA-LIKE, PUTATIVE (AFU_ORTHOLOGUE AFUA_1G12460)-RELATED"/>
    <property type="match status" value="1"/>
</dbReference>
<name>A0A8H4TFS5_9HYPO</name>
<reference evidence="4" key="2">
    <citation type="submission" date="2020-05" db="EMBL/GenBank/DDBJ databases">
        <authorList>
            <person name="Kim H.-S."/>
            <person name="Proctor R.H."/>
            <person name="Brown D.W."/>
        </authorList>
    </citation>
    <scope>NUCLEOTIDE SEQUENCE</scope>
    <source>
        <strain evidence="4">NRRL 45417</strain>
    </source>
</reference>
<dbReference type="InterPro" id="IPR008030">
    <property type="entry name" value="NmrA-like"/>
</dbReference>
<evidence type="ECO:0000313" key="4">
    <source>
        <dbReference type="EMBL" id="KAF4957205.1"/>
    </source>
</evidence>
<dbReference type="Gene3D" id="3.90.25.10">
    <property type="entry name" value="UDP-galactose 4-epimerase, domain 1"/>
    <property type="match status" value="1"/>
</dbReference>
<feature type="domain" description="NmrA-like" evidence="3">
    <location>
        <begin position="5"/>
        <end position="217"/>
    </location>
</feature>
<dbReference type="EMBL" id="JABFAI010000073">
    <property type="protein sequence ID" value="KAF4957205.1"/>
    <property type="molecule type" value="Genomic_DNA"/>
</dbReference>
<gene>
    <name evidence="4" type="ORF">FGADI_3270</name>
</gene>
<comment type="caution">
    <text evidence="4">The sequence shown here is derived from an EMBL/GenBank/DDBJ whole genome shotgun (WGS) entry which is preliminary data.</text>
</comment>
<dbReference type="Proteomes" id="UP000604273">
    <property type="component" value="Unassembled WGS sequence"/>
</dbReference>
<proteinExistence type="predicted"/>
<dbReference type="AlphaFoldDB" id="A0A8H4TFS5"/>
<dbReference type="CDD" id="cd05259">
    <property type="entry name" value="PCBER_SDR_a"/>
    <property type="match status" value="1"/>
</dbReference>
<dbReference type="InterPro" id="IPR051609">
    <property type="entry name" value="NmrA/Isoflavone_reductase-like"/>
</dbReference>
<keyword evidence="5" id="KW-1185">Reference proteome</keyword>
<dbReference type="Pfam" id="PF05368">
    <property type="entry name" value="NmrA"/>
    <property type="match status" value="1"/>
</dbReference>
<protein>
    <recommendedName>
        <fullName evidence="3">NmrA-like domain-containing protein</fullName>
    </recommendedName>
</protein>
<evidence type="ECO:0000313" key="5">
    <source>
        <dbReference type="Proteomes" id="UP000604273"/>
    </source>
</evidence>
<reference evidence="4" key="1">
    <citation type="journal article" date="2020" name="BMC Genomics">
        <title>Correction to: Identification and distribution of gene clusters required for synthesis of sphingolipid metabolism inhibitors in diverse species of the filamentous fungus Fusarium.</title>
        <authorList>
            <person name="Kim H.S."/>
            <person name="Lohmar J.M."/>
            <person name="Busman M."/>
            <person name="Brown D.W."/>
            <person name="Naumann T.A."/>
            <person name="Divon H.H."/>
            <person name="Lysoe E."/>
            <person name="Uhlig S."/>
            <person name="Proctor R.H."/>
        </authorList>
    </citation>
    <scope>NUCLEOTIDE SEQUENCE</scope>
    <source>
        <strain evidence="4">NRRL 45417</strain>
    </source>
</reference>
<dbReference type="OrthoDB" id="9974981at2759"/>
<accession>A0A8H4TFS5</accession>
<dbReference type="InterPro" id="IPR045312">
    <property type="entry name" value="PCBER-like"/>
</dbReference>
<dbReference type="PANTHER" id="PTHR47706">
    <property type="entry name" value="NMRA-LIKE FAMILY PROTEIN"/>
    <property type="match status" value="1"/>
</dbReference>
<sequence length="299" mass="32019">MSAYKNVAVAGAAGDLGSVVFKALVDSNKFNLTVLTRAGSTSKFPSSTKVIQVDYESLDSLTSALQGQDAVVSTLGSLAIPSQTLLIDAAVAAGVKRFLPSEFGSNLVIPSVRQLPVFKTKVDIEDKLIALANEGKISYTFVYNSAFLDWGLSHGLFFDFSKAEATLWDGGNAEFSTTTLATVGQAVIGVLTHPAETKDRAVYVQDTVLSLKKLLDIAKELNPSKQWTVKEAKIDDAVAASDANIAKGIFDWPTLSAYLIRALFDPSSVAKFPKLDNELLGIKGITDEEVKQLVKPLVQ</sequence>
<keyword evidence="2" id="KW-0560">Oxidoreductase</keyword>
<dbReference type="InterPro" id="IPR036291">
    <property type="entry name" value="NAD(P)-bd_dom_sf"/>
</dbReference>